<reference evidence="5" key="1">
    <citation type="submission" date="2012-12" db="EMBL/GenBank/DDBJ databases">
        <authorList>
            <person name="Hellsten U."/>
            <person name="Grimwood J."/>
            <person name="Chapman J.A."/>
            <person name="Shapiro H."/>
            <person name="Aerts A."/>
            <person name="Otillar R.P."/>
            <person name="Terry A.Y."/>
            <person name="Boore J.L."/>
            <person name="Simakov O."/>
            <person name="Marletaz F."/>
            <person name="Cho S.-J."/>
            <person name="Edsinger-Gonzales E."/>
            <person name="Havlak P."/>
            <person name="Kuo D.-H."/>
            <person name="Larsson T."/>
            <person name="Lv J."/>
            <person name="Arendt D."/>
            <person name="Savage R."/>
            <person name="Osoegawa K."/>
            <person name="de Jong P."/>
            <person name="Lindberg D.R."/>
            <person name="Seaver E.C."/>
            <person name="Weisblat D.A."/>
            <person name="Putnam N.H."/>
            <person name="Grigoriev I.V."/>
            <person name="Rokhsar D.S."/>
        </authorList>
    </citation>
    <scope>NUCLEOTIDE SEQUENCE</scope>
    <source>
        <strain evidence="5">I ESC-2004</strain>
    </source>
</reference>
<evidence type="ECO:0000256" key="1">
    <source>
        <dbReference type="SAM" id="SignalP"/>
    </source>
</evidence>
<dbReference type="InterPro" id="IPR036465">
    <property type="entry name" value="vWFA_dom_sf"/>
</dbReference>
<name>R7UEH6_CAPTE</name>
<dbReference type="SUPFAM" id="SSF53300">
    <property type="entry name" value="vWA-like"/>
    <property type="match status" value="1"/>
</dbReference>
<reference evidence="4" key="3">
    <citation type="submission" date="2015-06" db="UniProtKB">
        <authorList>
            <consortium name="EnsemblMetazoa"/>
        </authorList>
    </citation>
    <scope>IDENTIFICATION</scope>
</reference>
<dbReference type="AlphaFoldDB" id="R7UEH6"/>
<dbReference type="Proteomes" id="UP000014760">
    <property type="component" value="Unassembled WGS sequence"/>
</dbReference>
<dbReference type="InterPro" id="IPR051173">
    <property type="entry name" value="Ca_channel_alpha-2/delta"/>
</dbReference>
<evidence type="ECO:0000313" key="4">
    <source>
        <dbReference type="EnsemblMetazoa" id="CapteP211925"/>
    </source>
</evidence>
<accession>R7UEH6</accession>
<evidence type="ECO:0000313" key="3">
    <source>
        <dbReference type="EMBL" id="ELU04476.1"/>
    </source>
</evidence>
<reference evidence="3 5" key="2">
    <citation type="journal article" date="2013" name="Nature">
        <title>Insights into bilaterian evolution from three spiralian genomes.</title>
        <authorList>
            <person name="Simakov O."/>
            <person name="Marletaz F."/>
            <person name="Cho S.J."/>
            <person name="Edsinger-Gonzales E."/>
            <person name="Havlak P."/>
            <person name="Hellsten U."/>
            <person name="Kuo D.H."/>
            <person name="Larsson T."/>
            <person name="Lv J."/>
            <person name="Arendt D."/>
            <person name="Savage R."/>
            <person name="Osoegawa K."/>
            <person name="de Jong P."/>
            <person name="Grimwood J."/>
            <person name="Chapman J.A."/>
            <person name="Shapiro H."/>
            <person name="Aerts A."/>
            <person name="Otillar R.P."/>
            <person name="Terry A.Y."/>
            <person name="Boore J.L."/>
            <person name="Grigoriev I.V."/>
            <person name="Lindberg D.R."/>
            <person name="Seaver E.C."/>
            <person name="Weisblat D.A."/>
            <person name="Putnam N.H."/>
            <person name="Rokhsar D.S."/>
        </authorList>
    </citation>
    <scope>NUCLEOTIDE SEQUENCE</scope>
    <source>
        <strain evidence="3 5">I ESC-2004</strain>
    </source>
</reference>
<dbReference type="PANTHER" id="PTHR10166:SF66">
    <property type="entry name" value="VWFA AND CACHE DOMAIN-CONTAINING PROTEIN CG16868"/>
    <property type="match status" value="1"/>
</dbReference>
<dbReference type="GO" id="GO:0005245">
    <property type="term" value="F:voltage-gated calcium channel activity"/>
    <property type="evidence" value="ECO:0007669"/>
    <property type="project" value="TreeGrafter"/>
</dbReference>
<dbReference type="Gene3D" id="3.40.50.410">
    <property type="entry name" value="von Willebrand factor, type A domain"/>
    <property type="match status" value="1"/>
</dbReference>
<dbReference type="EnsemblMetazoa" id="CapteT211925">
    <property type="protein sequence ID" value="CapteP211925"/>
    <property type="gene ID" value="CapteG211925"/>
</dbReference>
<dbReference type="CDD" id="cd18774">
    <property type="entry name" value="PDC2_HK_sensor"/>
    <property type="match status" value="1"/>
</dbReference>
<dbReference type="OrthoDB" id="6365798at2759"/>
<feature type="domain" description="VWFA" evidence="2">
    <location>
        <begin position="171"/>
        <end position="372"/>
    </location>
</feature>
<dbReference type="Pfam" id="PF13519">
    <property type="entry name" value="VWA_2"/>
    <property type="match status" value="1"/>
</dbReference>
<keyword evidence="5" id="KW-1185">Reference proteome</keyword>
<gene>
    <name evidence="3" type="ORF">CAPTEDRAFT_211925</name>
</gene>
<feature type="signal peptide" evidence="1">
    <location>
        <begin position="1"/>
        <end position="32"/>
    </location>
</feature>
<dbReference type="STRING" id="283909.R7UEH6"/>
<sequence>MSIKYTKGASMMVNDFLLVGLVICFFSQTTLASNADSYELTERLRSYMNHRLGVEKMQTHLDSLSFSRTPVIPEELLTTVNPNDGGFFKVNRRDACLHGQGLNKNPTKFLNDQIIQVMKENLHLYPSIKFQYVGTEEGVTTVYPRFKSCSSTYDPRFRPWYVEAATPESKDVVVVIDTSGSMSDSYSSRVLMDIAKEAANTVITTLNPNDRVGIVSFSDVARTATGGNNLLKCKRTELALATPQNKKYLKSYVNNLRPDGTTVYSRAFSLAFDYFNDSDSIDKVILFLTDGLPTDGEENILNGIADRNAKLKNSVVILTYGLAGSEGDEILSNIAKQIYHRPLAGEIKLGIYTKVEDPNNLRTAMGSFYDYFSKSSRIIDPIFTVPYYDAFGLGLITSICLPFYYHSNLKGVTCVDMSMEDLLSDIAFLGRTDSSYAFIIDPNGRLLMHPLLPSPQSVNDDPIFLQVTSLETSPQAEDVLKSMLRGESGKDTFGSLRVISRGDTILEGSISSNVESVYTWNRLSPNNFSLCVVTVKSDFETVLSDTSNPSQNFFYHRLDLETVPGECEYLSATATIDHSVVLLSPAAFEEPYLQVIREETVNDIESYRSYFTGGPATYPGFKEFVFDYVAASAYFDDIMVGQADGLLDSVVWAYVGFKVGVFRLYPGTRLAQEYDALKRPWYKRAITQKGRISFSIPYEDAFGAGAVITMSKTLLAGRADNSHDDSDPIVGVMGLDFTMNVFYYFMTDAFPECADPDNLGCFMVDDGGFVVMHHDWLDLDDKHAAYNVHIAAKEPGVAKILIEENLMHRLGCINHEDRLNQFTWLDGPLPACVAWTQVQCTCADEFEFNFCQNKPELDTRDSYAPCAAFEDNSLTPLPPSRMSEDLKQCHYYDCESKSKR</sequence>
<dbReference type="EMBL" id="KB302274">
    <property type="protein sequence ID" value="ELU04476.1"/>
    <property type="molecule type" value="Genomic_DNA"/>
</dbReference>
<evidence type="ECO:0000259" key="2">
    <source>
        <dbReference type="PROSITE" id="PS50234"/>
    </source>
</evidence>
<dbReference type="SMART" id="SM00327">
    <property type="entry name" value="VWA"/>
    <property type="match status" value="1"/>
</dbReference>
<keyword evidence="1" id="KW-0732">Signal</keyword>
<dbReference type="Gene3D" id="3.30.450.20">
    <property type="entry name" value="PAS domain"/>
    <property type="match status" value="2"/>
</dbReference>
<dbReference type="GO" id="GO:0005891">
    <property type="term" value="C:voltage-gated calcium channel complex"/>
    <property type="evidence" value="ECO:0007669"/>
    <property type="project" value="TreeGrafter"/>
</dbReference>
<proteinExistence type="predicted"/>
<feature type="chain" id="PRO_5008787934" description="VWFA domain-containing protein" evidence="1">
    <location>
        <begin position="33"/>
        <end position="900"/>
    </location>
</feature>
<dbReference type="PANTHER" id="PTHR10166">
    <property type="entry name" value="VOLTAGE-DEPENDENT CALCIUM CHANNEL SUBUNIT ALPHA-2/DELTA-RELATED"/>
    <property type="match status" value="1"/>
</dbReference>
<organism evidence="3">
    <name type="scientific">Capitella teleta</name>
    <name type="common">Polychaete worm</name>
    <dbReference type="NCBI Taxonomy" id="283909"/>
    <lineage>
        <taxon>Eukaryota</taxon>
        <taxon>Metazoa</taxon>
        <taxon>Spiralia</taxon>
        <taxon>Lophotrochozoa</taxon>
        <taxon>Annelida</taxon>
        <taxon>Polychaeta</taxon>
        <taxon>Sedentaria</taxon>
        <taxon>Scolecida</taxon>
        <taxon>Capitellidae</taxon>
        <taxon>Capitella</taxon>
    </lineage>
</organism>
<evidence type="ECO:0000313" key="5">
    <source>
        <dbReference type="Proteomes" id="UP000014760"/>
    </source>
</evidence>
<dbReference type="EMBL" id="AMQN01008149">
    <property type="status" value="NOT_ANNOTATED_CDS"/>
    <property type="molecule type" value="Genomic_DNA"/>
</dbReference>
<dbReference type="HOGENOM" id="CLU_301732_0_0_1"/>
<dbReference type="PROSITE" id="PS50234">
    <property type="entry name" value="VWFA"/>
    <property type="match status" value="1"/>
</dbReference>
<dbReference type="OMA" id="TEHEMSH"/>
<protein>
    <recommendedName>
        <fullName evidence="2">VWFA domain-containing protein</fullName>
    </recommendedName>
</protein>
<dbReference type="InterPro" id="IPR002035">
    <property type="entry name" value="VWF_A"/>
</dbReference>